<evidence type="ECO:0000256" key="4">
    <source>
        <dbReference type="ARBA" id="ARBA00022553"/>
    </source>
</evidence>
<dbReference type="Gene3D" id="1.10.1160.10">
    <property type="entry name" value="Glutamyl-trna Synthetase, Domain 2"/>
    <property type="match status" value="1"/>
</dbReference>
<dbReference type="EC" id="6.1.1.17" evidence="3"/>
<dbReference type="GO" id="GO:0005524">
    <property type="term" value="F:ATP binding"/>
    <property type="evidence" value="ECO:0007669"/>
    <property type="project" value="UniProtKB-KW"/>
</dbReference>
<dbReference type="CDD" id="cd10309">
    <property type="entry name" value="GST_C_GluProRS_N"/>
    <property type="match status" value="1"/>
</dbReference>
<dbReference type="Pfam" id="PF03129">
    <property type="entry name" value="HGTP_anticodon"/>
    <property type="match status" value="1"/>
</dbReference>
<dbReference type="CDD" id="cd00862">
    <property type="entry name" value="ProRS_anticodon_zinc"/>
    <property type="match status" value="1"/>
</dbReference>
<feature type="compositionally biased region" description="Low complexity" evidence="19">
    <location>
        <begin position="878"/>
        <end position="888"/>
    </location>
</feature>
<keyword evidence="11" id="KW-0648">Protein biosynthesis</keyword>
<sequence length="1505" mass="168417">MATMALLAAEHVKGSVQVSVAEGKETQFHVSDEIQFNDASSISRYLARMAPALGLYGANIMEQTEVDHWLEFSAQRLCCQPDLAVALGELDKVLSLRTYLVGHAITLADLSVWAALKSQFYSNKEWPSLGKSFSHVNRWFSFLSSQVPFIAVGNKYASNKAPVNKSNLKEKKQDVGKFAELPGAEMGKVVVRFPPEASGYLHIGHAKAALLNQHYQVTFKGKLIMRFDDTNPEKEKEDFEKVILEDVAMLQIHPDQFTYTSDHFAIILRFAEQLLVEGKAYIDDTPPEQMKQEREQRIESKCRNNTVEQNMKMWSEMKAGTEHGQSCCMRAKIDMNSNNGCLRDPTLYRCKNTPHPRTGTTYKVYPTYDFACPIVDSLEGVTHALRTTEYHDRDEQFYWVIDALRLRKPYIWEYARLNLNNTVLSKRKLTWFVDQGYVDGWDDPRFPTVRGVLRRGMTVEGLKQFIAAQGGSRSVVNMEWDKIWAFNKKVIDPVAPRYTALSSSYVVPVSIPEAKEEMKEVAKHPKNIDVGMKEVWYGPRVLIDGADAETFSEGETVTFINWGNLIITKINKGPDGKVVSMEARLNLDNKDFKKTTKITWLADTNSAPLMPTVCITYQPLISKAVIAKDDDFKEYINKDSKLEEKMLGDPCLKNLKKGDIIQLQRRGFYICDQPYEPISPNSCKESPCVLLYIPDGHTKEMPTSGSKDKSKSQSSNNALLSLKPGMAPTTSAPAPPTSDCTSCPFTRVAQQGELVRKLKAEQAPKDQTDAAVKQLLALKEEYKQVTGQEYKPGAAPVQKTPAPVQNSSNPAPTATGLYEKVAEQGEVVRKLKSEKAPKDQVDAAVKQLLALKAEYKQQTGQDYKPGTQPPANAAQTESSSSSTTTSSSPQAQELFSQVSQQGELVRKLKSEKAPKDQVDEAVKTLLDLKSRYKTLTGVEYKPVGAAGATGGDDKNRKERENKSEKQTGGGAGAGKKSKGDKTSQGKESSGGAGGSGEGQGPKKQTRLGLEAKKEENLADWYSQVITKSEMIEYYDVSGCYVLRPWAFAIWESIKEFFDREIKKLGVENCYFPMFVSQAALEKEKTHIADFAPEVAWVTRSGKTELAEPIAVRPTSETVMYPAYAKWVQSHRDLPIKLNQWCNVVRWEFKHPQPFLRTREFLWQEGHTAFATKEEAAEEVLQILDLYARVYEELMAIPVVKGRKTEKEKFAGGDYTTTVEAFISASGRAIQGATSHHLGQNFSRMFEIMFEDPKRPGEKQLAFQNSWGITTRTIGVLTMVHGDNMGLVLPPRVACLQVIVIPCGITASLPEKEKEELLAQCSKYMNRLQGAGIRVKNDLRDNYSPGWKFNHWELKGVPVRLEVGPKDMQQRQCVAVRRDSGAKVTIPEADVEEKLVAMLEDIQNSLYKKASDDLKNHMVAVDTMEQFQKELDQGKIVQIPFCGGIECEDWIKKITAKDQDLEPGAPSMGAKSLCIPFSPLKTLQPGQMCVSGKELAQYYTMFGRSY</sequence>
<dbReference type="Pfam" id="PF00043">
    <property type="entry name" value="GST_C"/>
    <property type="match status" value="1"/>
</dbReference>
<dbReference type="SUPFAM" id="SSF52954">
    <property type="entry name" value="Class II aaRS ABD-related"/>
    <property type="match status" value="1"/>
</dbReference>
<dbReference type="SUPFAM" id="SSF47060">
    <property type="entry name" value="S15/NS1 RNA-binding domain"/>
    <property type="match status" value="3"/>
</dbReference>
<dbReference type="InterPro" id="IPR045864">
    <property type="entry name" value="aa-tRNA-synth_II/BPL/LPL"/>
</dbReference>
<dbReference type="InterPro" id="IPR009068">
    <property type="entry name" value="uS15_NS1_RNA-bd_sf"/>
</dbReference>
<evidence type="ECO:0000259" key="20">
    <source>
        <dbReference type="PROSITE" id="PS50405"/>
    </source>
</evidence>
<keyword evidence="10" id="KW-0694">RNA-binding</keyword>
<feature type="compositionally biased region" description="Basic and acidic residues" evidence="19">
    <location>
        <begin position="904"/>
        <end position="917"/>
    </location>
</feature>
<evidence type="ECO:0000256" key="5">
    <source>
        <dbReference type="ARBA" id="ARBA00022598"/>
    </source>
</evidence>
<feature type="domain" description="GST C-terminal" evidence="20">
    <location>
        <begin position="29"/>
        <end position="163"/>
    </location>
</feature>
<dbReference type="Pfam" id="PF00749">
    <property type="entry name" value="tRNA-synt_1c"/>
    <property type="match status" value="1"/>
</dbReference>
<dbReference type="InterPro" id="IPR049437">
    <property type="entry name" value="tRNA-synt_1c_C2"/>
</dbReference>
<dbReference type="FunFam" id="3.30.110.30:FF:000001">
    <property type="entry name" value="Bifunctional glutamate/proline--tRNA ligase"/>
    <property type="match status" value="1"/>
</dbReference>
<dbReference type="InterPro" id="IPR033721">
    <property type="entry name" value="ProRS_core_arch_euk"/>
</dbReference>
<evidence type="ECO:0000256" key="11">
    <source>
        <dbReference type="ARBA" id="ARBA00022917"/>
    </source>
</evidence>
<dbReference type="InterPro" id="IPR020061">
    <property type="entry name" value="Glu_tRNA_lig_a-bdl"/>
</dbReference>
<comment type="similarity">
    <text evidence="1">In the C-terminal section; belongs to the class-II aminoacyl-tRNA synthetase family.</text>
</comment>
<feature type="region of interest" description="Disordered" evidence="19">
    <location>
        <begin position="942"/>
        <end position="1005"/>
    </location>
</feature>
<dbReference type="GeneTree" id="ENSGT00550000074815"/>
<dbReference type="GO" id="GO:0006424">
    <property type="term" value="P:glutamyl-tRNA aminoacylation"/>
    <property type="evidence" value="ECO:0007669"/>
    <property type="project" value="InterPro"/>
</dbReference>
<dbReference type="InterPro" id="IPR017449">
    <property type="entry name" value="Pro-tRNA_synth_II"/>
</dbReference>
<feature type="domain" description="WHEP-TRS" evidence="22">
    <location>
        <begin position="813"/>
        <end position="869"/>
    </location>
</feature>
<evidence type="ECO:0000256" key="16">
    <source>
        <dbReference type="ARBA" id="ARBA00061295"/>
    </source>
</evidence>
<dbReference type="InterPro" id="IPR020059">
    <property type="entry name" value="Glu/Gln-tRNA-synth_Ib_codon-bd"/>
</dbReference>
<dbReference type="Gene3D" id="2.40.240.10">
    <property type="entry name" value="Ribosomal Protein L25, Chain P"/>
    <property type="match status" value="1"/>
</dbReference>
<dbReference type="FunFam" id="1.10.287.10:FF:000004">
    <property type="entry name" value="bifunctional glutamate/proline--tRNA ligase"/>
    <property type="match status" value="1"/>
</dbReference>
<dbReference type="NCBIfam" id="TIGR00463">
    <property type="entry name" value="gltX_arch"/>
    <property type="match status" value="1"/>
</dbReference>
<dbReference type="FunFam" id="3.90.800.10:FF:000001">
    <property type="entry name" value="Glutamine--tRNA ligase"/>
    <property type="match status" value="1"/>
</dbReference>
<dbReference type="FunFam" id="1.10.1160.10:FF:000001">
    <property type="entry name" value="Glutamine--tRNA ligase"/>
    <property type="match status" value="1"/>
</dbReference>
<evidence type="ECO:0000313" key="24">
    <source>
        <dbReference type="Proteomes" id="UP000261640"/>
    </source>
</evidence>
<dbReference type="GO" id="GO:0004818">
    <property type="term" value="F:glutamate-tRNA ligase activity"/>
    <property type="evidence" value="ECO:0007669"/>
    <property type="project" value="UniProtKB-EC"/>
</dbReference>
<accession>A0A7N8XC17</accession>
<dbReference type="PROSITE" id="PS50405">
    <property type="entry name" value="GST_CTER"/>
    <property type="match status" value="1"/>
</dbReference>
<dbReference type="GO" id="GO:0046872">
    <property type="term" value="F:metal ion binding"/>
    <property type="evidence" value="ECO:0007669"/>
    <property type="project" value="UniProtKB-KW"/>
</dbReference>
<dbReference type="PANTHER" id="PTHR43382:SF2">
    <property type="entry name" value="BIFUNCTIONAL GLUTAMATE_PROLINE--TRNA LIGASE"/>
    <property type="match status" value="1"/>
</dbReference>
<reference evidence="23" key="1">
    <citation type="submission" date="2025-08" db="UniProtKB">
        <authorList>
            <consortium name="Ensembl"/>
        </authorList>
    </citation>
    <scope>IDENTIFICATION</scope>
</reference>
<dbReference type="InterPro" id="IPR004526">
    <property type="entry name" value="Glu-tRNA-synth_arc/euk"/>
</dbReference>
<feature type="compositionally biased region" description="Gly residues" evidence="19">
    <location>
        <begin position="988"/>
        <end position="999"/>
    </location>
</feature>
<dbReference type="Pfam" id="PF00458">
    <property type="entry name" value="WHEP-TRS"/>
    <property type="match status" value="3"/>
</dbReference>
<dbReference type="HAMAP" id="MF_02076">
    <property type="entry name" value="Glu_tRNA_synth_type2"/>
    <property type="match status" value="1"/>
</dbReference>
<dbReference type="CDD" id="cd00807">
    <property type="entry name" value="GlnRS_core"/>
    <property type="match status" value="1"/>
</dbReference>
<dbReference type="InterPro" id="IPR004046">
    <property type="entry name" value="GST_C"/>
</dbReference>
<feature type="region of interest" description="Disordered" evidence="19">
    <location>
        <begin position="789"/>
        <end position="814"/>
    </location>
</feature>
<evidence type="ECO:0000256" key="18">
    <source>
        <dbReference type="ARBA" id="ARBA00076053"/>
    </source>
</evidence>
<dbReference type="NCBIfam" id="TIGR00408">
    <property type="entry name" value="proS_fam_I"/>
    <property type="match status" value="1"/>
</dbReference>
<dbReference type="SUPFAM" id="SSF55681">
    <property type="entry name" value="Class II aaRS and biotin synthetases"/>
    <property type="match status" value="1"/>
</dbReference>
<dbReference type="SUPFAM" id="SSF50715">
    <property type="entry name" value="Ribosomal protein L25-like"/>
    <property type="match status" value="1"/>
</dbReference>
<dbReference type="PROSITE" id="PS00762">
    <property type="entry name" value="WHEP_TRS_1"/>
    <property type="match status" value="2"/>
</dbReference>
<dbReference type="InterPro" id="IPR020056">
    <property type="entry name" value="Rbsml_bL25/Gln-tRNA_synth_N"/>
</dbReference>
<dbReference type="PANTHER" id="PTHR43382">
    <property type="entry name" value="PROLYL-TRNA SYNTHETASE"/>
    <property type="match status" value="1"/>
</dbReference>
<dbReference type="PROSITE" id="PS51185">
    <property type="entry name" value="WHEP_TRS_2"/>
    <property type="match status" value="3"/>
</dbReference>
<feature type="domain" description="WHEP-TRS" evidence="22">
    <location>
        <begin position="740"/>
        <end position="796"/>
    </location>
</feature>
<dbReference type="PROSITE" id="PS50862">
    <property type="entry name" value="AA_TRNA_LIGASE_II"/>
    <property type="match status" value="1"/>
</dbReference>
<dbReference type="HAMAP" id="MF_01571">
    <property type="entry name" value="Pro_tRNA_synth_type3"/>
    <property type="match status" value="1"/>
</dbReference>
<keyword evidence="12" id="KW-0030">Aminoacyl-tRNA synthetase</keyword>
<keyword evidence="4" id="KW-0597">Phosphoprotein</keyword>
<comment type="catalytic activity">
    <reaction evidence="15">
        <text>tRNA(Pro) + L-proline + ATP = L-prolyl-tRNA(Pro) + AMP + diphosphate</text>
        <dbReference type="Rhea" id="RHEA:14305"/>
        <dbReference type="Rhea" id="RHEA-COMP:9700"/>
        <dbReference type="Rhea" id="RHEA-COMP:9702"/>
        <dbReference type="ChEBI" id="CHEBI:30616"/>
        <dbReference type="ChEBI" id="CHEBI:33019"/>
        <dbReference type="ChEBI" id="CHEBI:60039"/>
        <dbReference type="ChEBI" id="CHEBI:78442"/>
        <dbReference type="ChEBI" id="CHEBI:78532"/>
        <dbReference type="ChEBI" id="CHEBI:456215"/>
        <dbReference type="EC" id="6.1.1.15"/>
    </reaction>
    <physiologicalReaction direction="left-to-right" evidence="15">
        <dbReference type="Rhea" id="RHEA:14306"/>
    </physiologicalReaction>
</comment>
<evidence type="ECO:0000256" key="3">
    <source>
        <dbReference type="ARBA" id="ARBA00012835"/>
    </source>
</evidence>
<dbReference type="InterPro" id="IPR001412">
    <property type="entry name" value="aa-tRNA-synth_I_CS"/>
</dbReference>
<dbReference type="InterPro" id="IPR002314">
    <property type="entry name" value="aa-tRNA-synt_IIb"/>
</dbReference>
<organism evidence="23 24">
    <name type="scientific">Mastacembelus armatus</name>
    <name type="common">zig-zag eel</name>
    <dbReference type="NCBI Taxonomy" id="205130"/>
    <lineage>
        <taxon>Eukaryota</taxon>
        <taxon>Metazoa</taxon>
        <taxon>Chordata</taxon>
        <taxon>Craniata</taxon>
        <taxon>Vertebrata</taxon>
        <taxon>Euteleostomi</taxon>
        <taxon>Actinopterygii</taxon>
        <taxon>Neopterygii</taxon>
        <taxon>Teleostei</taxon>
        <taxon>Neoteleostei</taxon>
        <taxon>Acanthomorphata</taxon>
        <taxon>Anabantaria</taxon>
        <taxon>Synbranchiformes</taxon>
        <taxon>Mastacembelidae</taxon>
        <taxon>Mastacembelus</taxon>
    </lineage>
</organism>
<protein>
    <recommendedName>
        <fullName evidence="17">Bifunctional glutamate/proline--tRNA ligase</fullName>
        <ecNumber evidence="2">6.1.1.15</ecNumber>
        <ecNumber evidence="3">6.1.1.17</ecNumber>
    </recommendedName>
    <alternativeName>
        <fullName evidence="18">Bifunctional aminoacyl-tRNA synthetase</fullName>
    </alternativeName>
</protein>
<dbReference type="InterPro" id="IPR004499">
    <property type="entry name" value="Pro-tRNA-ligase_IIa_arc-type"/>
</dbReference>
<dbReference type="FunFam" id="3.30.930.10:FF:000007">
    <property type="entry name" value="Bifunctional glutamate/proline--tRNA ligase"/>
    <property type="match status" value="1"/>
</dbReference>
<evidence type="ECO:0000256" key="12">
    <source>
        <dbReference type="ARBA" id="ARBA00023146"/>
    </source>
</evidence>
<evidence type="ECO:0000256" key="13">
    <source>
        <dbReference type="ARBA" id="ARBA00023268"/>
    </source>
</evidence>
<dbReference type="Pfam" id="PF20974">
    <property type="entry name" value="tRNA-synt_1c_C2"/>
    <property type="match status" value="1"/>
</dbReference>
<feature type="domain" description="WHEP-TRS" evidence="22">
    <location>
        <begin position="890"/>
        <end position="946"/>
    </location>
</feature>
<dbReference type="SMART" id="SM00991">
    <property type="entry name" value="WHEP-TRS"/>
    <property type="match status" value="3"/>
</dbReference>
<feature type="compositionally biased region" description="Basic and acidic residues" evidence="19">
    <location>
        <begin position="951"/>
        <end position="965"/>
    </location>
</feature>
<dbReference type="GO" id="GO:0003723">
    <property type="term" value="F:RNA binding"/>
    <property type="evidence" value="ECO:0007669"/>
    <property type="project" value="UniProtKB-KW"/>
</dbReference>
<dbReference type="GO" id="GO:0006433">
    <property type="term" value="P:prolyl-tRNA aminoacylation"/>
    <property type="evidence" value="ECO:0007669"/>
    <property type="project" value="InterPro"/>
</dbReference>
<evidence type="ECO:0000256" key="7">
    <source>
        <dbReference type="ARBA" id="ARBA00022741"/>
    </source>
</evidence>
<dbReference type="Pfam" id="PF03950">
    <property type="entry name" value="tRNA-synt_1c_C"/>
    <property type="match status" value="1"/>
</dbReference>
<evidence type="ECO:0000256" key="17">
    <source>
        <dbReference type="ARBA" id="ARBA00067786"/>
    </source>
</evidence>
<dbReference type="InterPro" id="IPR014729">
    <property type="entry name" value="Rossmann-like_a/b/a_fold"/>
</dbReference>
<evidence type="ECO:0000256" key="14">
    <source>
        <dbReference type="ARBA" id="ARBA00047366"/>
    </source>
</evidence>
<dbReference type="InterPro" id="IPR036282">
    <property type="entry name" value="Glutathione-S-Trfase_C_sf"/>
</dbReference>
<keyword evidence="9" id="KW-0067">ATP-binding</keyword>
<dbReference type="InterPro" id="IPR004154">
    <property type="entry name" value="Anticodon-bd"/>
</dbReference>
<dbReference type="CDD" id="cd00778">
    <property type="entry name" value="ProRS_core_arch_euk"/>
    <property type="match status" value="1"/>
</dbReference>
<dbReference type="InterPro" id="IPR011035">
    <property type="entry name" value="Ribosomal_bL25/Gln-tRNA_synth"/>
</dbReference>
<dbReference type="CDD" id="cd00936">
    <property type="entry name" value="WEPRS_RNA"/>
    <property type="match status" value="3"/>
</dbReference>
<dbReference type="SUPFAM" id="SSF52374">
    <property type="entry name" value="Nucleotidylyl transferase"/>
    <property type="match status" value="1"/>
</dbReference>
<dbReference type="Gene3D" id="3.40.50.800">
    <property type="entry name" value="Anticodon-binding domain"/>
    <property type="match status" value="1"/>
</dbReference>
<evidence type="ECO:0000259" key="21">
    <source>
        <dbReference type="PROSITE" id="PS50862"/>
    </source>
</evidence>
<keyword evidence="24" id="KW-1185">Reference proteome</keyword>
<evidence type="ECO:0000256" key="8">
    <source>
        <dbReference type="ARBA" id="ARBA00022833"/>
    </source>
</evidence>
<keyword evidence="5" id="KW-0436">Ligase</keyword>
<keyword evidence="6" id="KW-0479">Metal-binding</keyword>
<dbReference type="InterPro" id="IPR000738">
    <property type="entry name" value="WHEP-TRS_dom"/>
</dbReference>
<evidence type="ECO:0000313" key="23">
    <source>
        <dbReference type="Ensembl" id="ENSMAMP00000043544.1"/>
    </source>
</evidence>
<feature type="compositionally biased region" description="Polar residues" evidence="19">
    <location>
        <begin position="803"/>
        <end position="812"/>
    </location>
</feature>
<dbReference type="Ensembl" id="ENSMAMT00000064262.1">
    <property type="protein sequence ID" value="ENSMAMP00000043544.1"/>
    <property type="gene ID" value="ENSMAMG00000006099.2"/>
</dbReference>
<dbReference type="FunFam" id="3.40.50.620:FF:000070">
    <property type="entry name" value="Bifunctional glutamate/proline--tRNA ligase"/>
    <property type="match status" value="1"/>
</dbReference>
<dbReference type="InterPro" id="IPR006195">
    <property type="entry name" value="aa-tRNA-synth_II"/>
</dbReference>
<feature type="region of interest" description="Disordered" evidence="19">
    <location>
        <begin position="699"/>
        <end position="740"/>
    </location>
</feature>
<evidence type="ECO:0000256" key="9">
    <source>
        <dbReference type="ARBA" id="ARBA00022840"/>
    </source>
</evidence>
<keyword evidence="7" id="KW-0547">Nucleotide-binding</keyword>
<dbReference type="InterPro" id="IPR036621">
    <property type="entry name" value="Anticodon-bd_dom_sf"/>
</dbReference>
<dbReference type="Gene3D" id="3.90.800.10">
    <property type="entry name" value="Glutamyl-tRNA Synthetase, Domain 3"/>
    <property type="match status" value="1"/>
</dbReference>
<evidence type="ECO:0000256" key="19">
    <source>
        <dbReference type="SAM" id="MobiDB-lite"/>
    </source>
</evidence>
<dbReference type="InterPro" id="IPR010987">
    <property type="entry name" value="Glutathione-S-Trfase_C-like"/>
</dbReference>
<dbReference type="GO" id="GO:0017101">
    <property type="term" value="C:aminoacyl-tRNA synthetase multienzyme complex"/>
    <property type="evidence" value="ECO:0007669"/>
    <property type="project" value="UniProtKB-ARBA"/>
</dbReference>
<dbReference type="InterPro" id="IPR020058">
    <property type="entry name" value="Glu/Gln-tRNA-synth_Ib_cat-dom"/>
</dbReference>
<feature type="compositionally biased region" description="Polar residues" evidence="19">
    <location>
        <begin position="889"/>
        <end position="902"/>
    </location>
</feature>
<dbReference type="GO" id="GO:0004827">
    <property type="term" value="F:proline-tRNA ligase activity"/>
    <property type="evidence" value="ECO:0007669"/>
    <property type="project" value="UniProtKB-EC"/>
</dbReference>
<proteinExistence type="inferred from homology"/>
<dbReference type="Gene3D" id="3.30.930.10">
    <property type="entry name" value="Bira Bifunctional Protein, Domain 2"/>
    <property type="match status" value="1"/>
</dbReference>
<feature type="region of interest" description="Disordered" evidence="19">
    <location>
        <begin position="859"/>
        <end position="917"/>
    </location>
</feature>
<keyword evidence="8" id="KW-0862">Zinc</keyword>
<dbReference type="SUPFAM" id="SSF47616">
    <property type="entry name" value="GST C-terminal domain-like"/>
    <property type="match status" value="1"/>
</dbReference>
<dbReference type="Pfam" id="PF09180">
    <property type="entry name" value="ProRS-C_1"/>
    <property type="match status" value="1"/>
</dbReference>
<dbReference type="Gene3D" id="1.20.1050.130">
    <property type="match status" value="1"/>
</dbReference>
<dbReference type="Pfam" id="PF00587">
    <property type="entry name" value="tRNA-synt_2b"/>
    <property type="match status" value="1"/>
</dbReference>
<dbReference type="Gene3D" id="1.10.287.10">
    <property type="entry name" value="S15/NS1, RNA-binding"/>
    <property type="match status" value="3"/>
</dbReference>
<dbReference type="Gene3D" id="3.30.110.30">
    <property type="entry name" value="C-terminal domain of ProRS"/>
    <property type="match status" value="1"/>
</dbReference>
<evidence type="ECO:0000256" key="10">
    <source>
        <dbReference type="ARBA" id="ARBA00022884"/>
    </source>
</evidence>
<dbReference type="SUPFAM" id="SSF64586">
    <property type="entry name" value="C-terminal domain of ProRS"/>
    <property type="match status" value="1"/>
</dbReference>
<dbReference type="SMART" id="SM00946">
    <property type="entry name" value="ProRS-C_1"/>
    <property type="match status" value="1"/>
</dbReference>
<dbReference type="Proteomes" id="UP000261640">
    <property type="component" value="Unplaced"/>
</dbReference>
<feature type="compositionally biased region" description="Basic and acidic residues" evidence="19">
    <location>
        <begin position="699"/>
        <end position="711"/>
    </location>
</feature>
<dbReference type="InterPro" id="IPR016061">
    <property type="entry name" value="Pro-tRNA_ligase_II_C"/>
</dbReference>
<reference evidence="23" key="2">
    <citation type="submission" date="2025-09" db="UniProtKB">
        <authorList>
            <consortium name="Ensembl"/>
        </authorList>
    </citation>
    <scope>IDENTIFICATION</scope>
</reference>
<dbReference type="PRINTS" id="PR00987">
    <property type="entry name" value="TRNASYNTHGLU"/>
</dbReference>
<name>A0A7N8XC17_9TELE</name>
<feature type="domain" description="Aminoacyl-transfer RNA synthetases class-II family profile" evidence="21">
    <location>
        <begin position="1038"/>
        <end position="1289"/>
    </location>
</feature>
<evidence type="ECO:0000256" key="15">
    <source>
        <dbReference type="ARBA" id="ARBA00050792"/>
    </source>
</evidence>
<dbReference type="FunFam" id="3.40.50.800:FF:000005">
    <property type="entry name" value="bifunctional glutamate/proline--tRNA ligase"/>
    <property type="match status" value="1"/>
</dbReference>
<dbReference type="InterPro" id="IPR000924">
    <property type="entry name" value="Glu/Gln-tRNA-synth"/>
</dbReference>
<dbReference type="FunFam" id="1.10.287.10:FF:000006">
    <property type="entry name" value="Bifunctional glutamate/proline--tRNA ligase"/>
    <property type="match status" value="2"/>
</dbReference>
<dbReference type="GO" id="GO:0005737">
    <property type="term" value="C:cytoplasm"/>
    <property type="evidence" value="ECO:0007669"/>
    <property type="project" value="InterPro"/>
</dbReference>
<comment type="catalytic activity">
    <reaction evidence="14">
        <text>tRNA(Glu) + L-glutamate + ATP = L-glutamyl-tRNA(Glu) + AMP + diphosphate</text>
        <dbReference type="Rhea" id="RHEA:23540"/>
        <dbReference type="Rhea" id="RHEA-COMP:9663"/>
        <dbReference type="Rhea" id="RHEA-COMP:9680"/>
        <dbReference type="ChEBI" id="CHEBI:29985"/>
        <dbReference type="ChEBI" id="CHEBI:30616"/>
        <dbReference type="ChEBI" id="CHEBI:33019"/>
        <dbReference type="ChEBI" id="CHEBI:78442"/>
        <dbReference type="ChEBI" id="CHEBI:78520"/>
        <dbReference type="ChEBI" id="CHEBI:456215"/>
        <dbReference type="EC" id="6.1.1.17"/>
    </reaction>
    <physiologicalReaction direction="left-to-right" evidence="14">
        <dbReference type="Rhea" id="RHEA:23541"/>
    </physiologicalReaction>
</comment>
<dbReference type="Gene3D" id="3.40.50.620">
    <property type="entry name" value="HUPs"/>
    <property type="match status" value="1"/>
</dbReference>
<evidence type="ECO:0000256" key="1">
    <source>
        <dbReference type="ARBA" id="ARBA00009968"/>
    </source>
</evidence>
<evidence type="ECO:0000256" key="2">
    <source>
        <dbReference type="ARBA" id="ARBA00012831"/>
    </source>
</evidence>
<dbReference type="EC" id="6.1.1.15" evidence="2"/>
<dbReference type="PROSITE" id="PS00178">
    <property type="entry name" value="AA_TRNA_LIGASE_I"/>
    <property type="match status" value="1"/>
</dbReference>
<comment type="similarity">
    <text evidence="16">In the N-terminal section; belongs to the class-I aminoacyl-tRNA synthetase family. Glutamate--tRNA ligase type 2 subfamily.</text>
</comment>
<evidence type="ECO:0000259" key="22">
    <source>
        <dbReference type="PROSITE" id="PS51185"/>
    </source>
</evidence>
<evidence type="ECO:0000256" key="6">
    <source>
        <dbReference type="ARBA" id="ARBA00022723"/>
    </source>
</evidence>
<keyword evidence="13" id="KW-0511">Multifunctional enzyme</keyword>